<accession>A0A0E9UIF6</accession>
<organism evidence="1">
    <name type="scientific">Anguilla anguilla</name>
    <name type="common">European freshwater eel</name>
    <name type="synonym">Muraena anguilla</name>
    <dbReference type="NCBI Taxonomy" id="7936"/>
    <lineage>
        <taxon>Eukaryota</taxon>
        <taxon>Metazoa</taxon>
        <taxon>Chordata</taxon>
        <taxon>Craniata</taxon>
        <taxon>Vertebrata</taxon>
        <taxon>Euteleostomi</taxon>
        <taxon>Actinopterygii</taxon>
        <taxon>Neopterygii</taxon>
        <taxon>Teleostei</taxon>
        <taxon>Anguilliformes</taxon>
        <taxon>Anguillidae</taxon>
        <taxon>Anguilla</taxon>
    </lineage>
</organism>
<proteinExistence type="predicted"/>
<protein>
    <submittedName>
        <fullName evidence="1">Uncharacterized protein</fullName>
    </submittedName>
</protein>
<reference evidence="1" key="1">
    <citation type="submission" date="2014-11" db="EMBL/GenBank/DDBJ databases">
        <authorList>
            <person name="Amaro Gonzalez C."/>
        </authorList>
    </citation>
    <scope>NUCLEOTIDE SEQUENCE</scope>
</reference>
<dbReference type="AlphaFoldDB" id="A0A0E9UIF6"/>
<dbReference type="EMBL" id="GBXM01043036">
    <property type="protein sequence ID" value="JAH65541.1"/>
    <property type="molecule type" value="Transcribed_RNA"/>
</dbReference>
<dbReference type="EMBL" id="GBXM01031047">
    <property type="protein sequence ID" value="JAH77530.1"/>
    <property type="molecule type" value="Transcribed_RNA"/>
</dbReference>
<evidence type="ECO:0000313" key="1">
    <source>
        <dbReference type="EMBL" id="JAH65541.1"/>
    </source>
</evidence>
<reference evidence="1" key="2">
    <citation type="journal article" date="2015" name="Fish Shellfish Immunol.">
        <title>Early steps in the European eel (Anguilla anguilla)-Vibrio vulnificus interaction in the gills: Role of the RtxA13 toxin.</title>
        <authorList>
            <person name="Callol A."/>
            <person name="Pajuelo D."/>
            <person name="Ebbesson L."/>
            <person name="Teles M."/>
            <person name="MacKenzie S."/>
            <person name="Amaro C."/>
        </authorList>
    </citation>
    <scope>NUCLEOTIDE SEQUENCE</scope>
</reference>
<sequence>MLKHIQGVAFRKEYFKRIFGACVVSQDKNKHSNTAELNPGILLYQYKAKVLKVRE</sequence>
<name>A0A0E9UIF6_ANGAN</name>